<dbReference type="GO" id="GO:0006508">
    <property type="term" value="P:proteolysis"/>
    <property type="evidence" value="ECO:0007669"/>
    <property type="project" value="InterPro"/>
</dbReference>
<dbReference type="Pfam" id="PF00082">
    <property type="entry name" value="Peptidase_S8"/>
    <property type="match status" value="1"/>
</dbReference>
<dbReference type="AlphaFoldDB" id="A0A5K7XFE9"/>
<evidence type="ECO:0000256" key="1">
    <source>
        <dbReference type="PROSITE-ProRule" id="PRU01240"/>
    </source>
</evidence>
<sequence length="575" mass="61132">MKYILLVLLLPTAAFGSELSIGPIGINSAGLRGPGNEPLNGAGVKIGLTEFLRPADPDVDSASGLPNSTVNPTQVTLQRAAPTPGDIGPLPIPPNFDIYSHSTYVASVMIGTNGGVSQGAELYADGFITDDYDDQLLSQQFIARVGLGTEHPMRVINASWGNDVEQPSATQLSNGFDWIASRYDVLNVMALNDEEAPDADVPGTSLNGITVAASQRVDGTGDYRQQVNGDVDYNLEVNEVELIAPGVGIQVFGLNNMSSSRDGSSYAAPHVVGTTALLHQYANLELARPGTTWDSTAAHRHEVMKAVLLNSADKLAGVNGSTRTVVDFAGFSWEDSIAKDDPQTPLDPYFGAGHLNAKRAVQQFSAGQQSASIAPLGWAYNETAGLGTFHTYTFSETLSGDVSITLAWDAFVDKAGPSESIYGTGDIFFGAMTDNLELYLLPVGWTSLAQAVGESSSPVSNVEHIFVQDIPSGDYEILVHQVDGNDRKYGLAWWFGDGPVDVPGDFDKDGDVDQDDLGEWKSGFGTTYDGADFLDWQRNYGTTSVASVPEPSTLILSVLGLAALCRRRSSNSMAS</sequence>
<dbReference type="InterPro" id="IPR000209">
    <property type="entry name" value="Peptidase_S8/S53_dom"/>
</dbReference>
<dbReference type="InterPro" id="IPR008979">
    <property type="entry name" value="Galactose-bd-like_sf"/>
</dbReference>
<feature type="chain" id="PRO_5024841360" description="Peptidase S8/S53 domain-containing protein" evidence="2">
    <location>
        <begin position="17"/>
        <end position="575"/>
    </location>
</feature>
<dbReference type="SUPFAM" id="SSF52743">
    <property type="entry name" value="Subtilisin-like"/>
    <property type="match status" value="1"/>
</dbReference>
<proteinExistence type="inferred from homology"/>
<feature type="signal peptide" evidence="2">
    <location>
        <begin position="1"/>
        <end position="16"/>
    </location>
</feature>
<dbReference type="InterPro" id="IPR013424">
    <property type="entry name" value="Ice-binding_C"/>
</dbReference>
<dbReference type="Pfam" id="PF07589">
    <property type="entry name" value="PEP-CTERM"/>
    <property type="match status" value="1"/>
</dbReference>
<reference evidence="6" key="1">
    <citation type="submission" date="2019-10" db="EMBL/GenBank/DDBJ databases">
        <title>Lacipirellula parvula gen. nov., sp. nov., representing a lineage of planctomycetes widespread in freshwater anoxic habitats, and description of the family Lacipirellulaceae.</title>
        <authorList>
            <person name="Dedysh S.N."/>
            <person name="Kulichevskaya I.S."/>
            <person name="Beletsky A.V."/>
            <person name="Rakitin A.L."/>
            <person name="Mardanov A.V."/>
            <person name="Ivanova A.A."/>
            <person name="Saltykova V.X."/>
            <person name="Rijpstra W.I.C."/>
            <person name="Sinninghe Damste J.S."/>
            <person name="Ravin N.V."/>
        </authorList>
    </citation>
    <scope>NUCLEOTIDE SEQUENCE [LARGE SCALE GENOMIC DNA]</scope>
    <source>
        <strain evidence="6">PX69</strain>
    </source>
</reference>
<accession>A0A5K7XFE9</accession>
<dbReference type="InterPro" id="IPR018247">
    <property type="entry name" value="EF_Hand_1_Ca_BS"/>
</dbReference>
<evidence type="ECO:0008006" key="7">
    <source>
        <dbReference type="Google" id="ProtNLM"/>
    </source>
</evidence>
<evidence type="ECO:0000259" key="4">
    <source>
        <dbReference type="Pfam" id="PF07589"/>
    </source>
</evidence>
<dbReference type="Proteomes" id="UP000326837">
    <property type="component" value="Chromosome"/>
</dbReference>
<dbReference type="KEGG" id="lpav:PLANPX_5142"/>
<dbReference type="InterPro" id="IPR036852">
    <property type="entry name" value="Peptidase_S8/S53_dom_sf"/>
</dbReference>
<dbReference type="Gene3D" id="3.40.50.200">
    <property type="entry name" value="Peptidase S8/S53 domain"/>
    <property type="match status" value="1"/>
</dbReference>
<comment type="similarity">
    <text evidence="1">Belongs to the peptidase S8 family.</text>
</comment>
<evidence type="ECO:0000313" key="5">
    <source>
        <dbReference type="EMBL" id="BBO35530.1"/>
    </source>
</evidence>
<organism evidence="5 6">
    <name type="scientific">Lacipirellula parvula</name>
    <dbReference type="NCBI Taxonomy" id="2650471"/>
    <lineage>
        <taxon>Bacteria</taxon>
        <taxon>Pseudomonadati</taxon>
        <taxon>Planctomycetota</taxon>
        <taxon>Planctomycetia</taxon>
        <taxon>Pirellulales</taxon>
        <taxon>Lacipirellulaceae</taxon>
        <taxon>Lacipirellula</taxon>
    </lineage>
</organism>
<dbReference type="NCBIfam" id="TIGR02595">
    <property type="entry name" value="PEP_CTERM"/>
    <property type="match status" value="1"/>
</dbReference>
<evidence type="ECO:0000256" key="2">
    <source>
        <dbReference type="SAM" id="SignalP"/>
    </source>
</evidence>
<dbReference type="RefSeq" id="WP_172992257.1">
    <property type="nucleotide sequence ID" value="NZ_AP021861.1"/>
</dbReference>
<feature type="domain" description="Ice-binding protein C-terminal" evidence="4">
    <location>
        <begin position="547"/>
        <end position="568"/>
    </location>
</feature>
<dbReference type="EMBL" id="AP021861">
    <property type="protein sequence ID" value="BBO35530.1"/>
    <property type="molecule type" value="Genomic_DNA"/>
</dbReference>
<protein>
    <recommendedName>
        <fullName evidence="7">Peptidase S8/S53 domain-containing protein</fullName>
    </recommendedName>
</protein>
<feature type="domain" description="Peptidase S8/S53" evidence="3">
    <location>
        <begin position="100"/>
        <end position="321"/>
    </location>
</feature>
<keyword evidence="2" id="KW-0732">Signal</keyword>
<evidence type="ECO:0000259" key="3">
    <source>
        <dbReference type="Pfam" id="PF00082"/>
    </source>
</evidence>
<name>A0A5K7XFE9_9BACT</name>
<dbReference type="PROSITE" id="PS51892">
    <property type="entry name" value="SUBTILASE"/>
    <property type="match status" value="1"/>
</dbReference>
<keyword evidence="6" id="KW-1185">Reference proteome</keyword>
<dbReference type="PROSITE" id="PS00018">
    <property type="entry name" value="EF_HAND_1"/>
    <property type="match status" value="1"/>
</dbReference>
<dbReference type="SUPFAM" id="SSF49785">
    <property type="entry name" value="Galactose-binding domain-like"/>
    <property type="match status" value="1"/>
</dbReference>
<gene>
    <name evidence="5" type="ORF">PLANPX_5142</name>
</gene>
<dbReference type="GO" id="GO:0004252">
    <property type="term" value="F:serine-type endopeptidase activity"/>
    <property type="evidence" value="ECO:0007669"/>
    <property type="project" value="InterPro"/>
</dbReference>
<evidence type="ECO:0000313" key="6">
    <source>
        <dbReference type="Proteomes" id="UP000326837"/>
    </source>
</evidence>
<comment type="caution">
    <text evidence="1">Lacks conserved residue(s) required for the propagation of feature annotation.</text>
</comment>